<name>A0AAD0P669_9BACL</name>
<organism evidence="1 2">
    <name type="scientific">Paenibacillus odorifer</name>
    <dbReference type="NCBI Taxonomy" id="189426"/>
    <lineage>
        <taxon>Bacteria</taxon>
        <taxon>Bacillati</taxon>
        <taxon>Bacillota</taxon>
        <taxon>Bacilli</taxon>
        <taxon>Bacillales</taxon>
        <taxon>Paenibacillaceae</taxon>
        <taxon>Paenibacillus</taxon>
    </lineage>
</organism>
<dbReference type="Proteomes" id="UP000249163">
    <property type="component" value="Chromosome"/>
</dbReference>
<reference evidence="1 2" key="1">
    <citation type="submission" date="2017-06" db="EMBL/GenBank/DDBJ databases">
        <title>Complete genome sequence of Paenibacillus odorifer CBA7130.</title>
        <authorList>
            <person name="Nam Y.-D."/>
            <person name="Kang J."/>
            <person name="Chung W.-H."/>
        </authorList>
    </citation>
    <scope>NUCLEOTIDE SEQUENCE [LARGE SCALE GENOMIC DNA]</scope>
    <source>
        <strain evidence="1 2">CBA7130</strain>
    </source>
</reference>
<protein>
    <submittedName>
        <fullName evidence="1">Uncharacterized protein</fullName>
    </submittedName>
</protein>
<dbReference type="EMBL" id="CP021965">
    <property type="protein sequence ID" value="AWV35775.1"/>
    <property type="molecule type" value="Genomic_DNA"/>
</dbReference>
<proteinExistence type="predicted"/>
<evidence type="ECO:0000313" key="2">
    <source>
        <dbReference type="Proteomes" id="UP000249163"/>
    </source>
</evidence>
<dbReference type="AlphaFoldDB" id="A0AAD0P669"/>
<accession>A0AAD0P669</accession>
<evidence type="ECO:0000313" key="1">
    <source>
        <dbReference type="EMBL" id="AWV35775.1"/>
    </source>
</evidence>
<sequence>MFIVILLCFLFDHYTFSGFIRKRDLYLVALESEFFFIIFKNVLFYIKCNFLEQIVSIVLKKNIVNEFFLYKIVNYWNKVELRKNVEVYTIYSSYWYCKKFHDGMTHEESDILKK</sequence>
<gene>
    <name evidence="1" type="ORF">CD191_25830</name>
</gene>